<dbReference type="STRING" id="74873.A0A084W6A0"/>
<dbReference type="VEuPathDB" id="VectorBase:ASIS015291"/>
<dbReference type="AlphaFoldDB" id="A0A084W6A0"/>
<dbReference type="InterPro" id="IPR027417">
    <property type="entry name" value="P-loop_NTPase"/>
</dbReference>
<protein>
    <submittedName>
        <fullName evidence="1 2">Uncharacterized protein</fullName>
    </submittedName>
</protein>
<dbReference type="SUPFAM" id="SSF52540">
    <property type="entry name" value="P-loop containing nucleoside triphosphate hydrolases"/>
    <property type="match status" value="1"/>
</dbReference>
<reference evidence="1 3" key="1">
    <citation type="journal article" date="2014" name="BMC Genomics">
        <title>Genome sequence of Anopheles sinensis provides insight into genetics basis of mosquito competence for malaria parasites.</title>
        <authorList>
            <person name="Zhou D."/>
            <person name="Zhang D."/>
            <person name="Ding G."/>
            <person name="Shi L."/>
            <person name="Hou Q."/>
            <person name="Ye Y."/>
            <person name="Xu Y."/>
            <person name="Zhou H."/>
            <person name="Xiong C."/>
            <person name="Li S."/>
            <person name="Yu J."/>
            <person name="Hong S."/>
            <person name="Yu X."/>
            <person name="Zou P."/>
            <person name="Chen C."/>
            <person name="Chang X."/>
            <person name="Wang W."/>
            <person name="Lv Y."/>
            <person name="Sun Y."/>
            <person name="Ma L."/>
            <person name="Shen B."/>
            <person name="Zhu C."/>
        </authorList>
    </citation>
    <scope>NUCLEOTIDE SEQUENCE [LARGE SCALE GENOMIC DNA]</scope>
</reference>
<evidence type="ECO:0000313" key="3">
    <source>
        <dbReference type="Proteomes" id="UP000030765"/>
    </source>
</evidence>
<gene>
    <name evidence="1" type="ORF">ZHAS_00013716</name>
</gene>
<accession>A0A084W6A0</accession>
<dbReference type="EnsemblMetazoa" id="ASIC013716-RA">
    <property type="protein sequence ID" value="ASIC013716-PA"/>
    <property type="gene ID" value="ASIC013716"/>
</dbReference>
<dbReference type="GO" id="GO:0003924">
    <property type="term" value="F:GTPase activity"/>
    <property type="evidence" value="ECO:0007669"/>
    <property type="project" value="InterPro"/>
</dbReference>
<evidence type="ECO:0000313" key="1">
    <source>
        <dbReference type="EMBL" id="KFB45744.1"/>
    </source>
</evidence>
<keyword evidence="3" id="KW-1185">Reference proteome</keyword>
<dbReference type="Pfam" id="PF00071">
    <property type="entry name" value="Ras"/>
    <property type="match status" value="1"/>
</dbReference>
<dbReference type="Proteomes" id="UP000030765">
    <property type="component" value="Unassembled WGS sequence"/>
</dbReference>
<dbReference type="PRINTS" id="PR00449">
    <property type="entry name" value="RASTRNSFRMNG"/>
</dbReference>
<sequence length="65" mass="7214">MALDFAATYKVLVLGDSNVGKTCIVHRYCDERYYDTYISTIGKKSSPFPSSTFVGIKSGIREGKK</sequence>
<dbReference type="Gene3D" id="3.40.50.300">
    <property type="entry name" value="P-loop containing nucleotide triphosphate hydrolases"/>
    <property type="match status" value="1"/>
</dbReference>
<proteinExistence type="predicted"/>
<organism evidence="2 3">
    <name type="scientific">Anopheles sinensis</name>
    <name type="common">Mosquito</name>
    <dbReference type="NCBI Taxonomy" id="74873"/>
    <lineage>
        <taxon>Eukaryota</taxon>
        <taxon>Metazoa</taxon>
        <taxon>Ecdysozoa</taxon>
        <taxon>Arthropoda</taxon>
        <taxon>Hexapoda</taxon>
        <taxon>Insecta</taxon>
        <taxon>Pterygota</taxon>
        <taxon>Neoptera</taxon>
        <taxon>Endopterygota</taxon>
        <taxon>Diptera</taxon>
        <taxon>Nematocera</taxon>
        <taxon>Culicoidea</taxon>
        <taxon>Culicidae</taxon>
        <taxon>Anophelinae</taxon>
        <taxon>Anopheles</taxon>
    </lineage>
</organism>
<dbReference type="InterPro" id="IPR001806">
    <property type="entry name" value="Small_GTPase"/>
</dbReference>
<reference evidence="2" key="2">
    <citation type="submission" date="2020-05" db="UniProtKB">
        <authorList>
            <consortium name="EnsemblMetazoa"/>
        </authorList>
    </citation>
    <scope>IDENTIFICATION</scope>
</reference>
<dbReference type="EMBL" id="ATLV01020764">
    <property type="status" value="NOT_ANNOTATED_CDS"/>
    <property type="molecule type" value="Genomic_DNA"/>
</dbReference>
<dbReference type="EMBL" id="KE525307">
    <property type="protein sequence ID" value="KFB45744.1"/>
    <property type="molecule type" value="Genomic_DNA"/>
</dbReference>
<dbReference type="GO" id="GO:0005525">
    <property type="term" value="F:GTP binding"/>
    <property type="evidence" value="ECO:0007669"/>
    <property type="project" value="InterPro"/>
</dbReference>
<evidence type="ECO:0000313" key="2">
    <source>
        <dbReference type="EnsemblMetazoa" id="ASIC013716-PA"/>
    </source>
</evidence>
<name>A0A084W6A0_ANOSI</name>
<dbReference type="OrthoDB" id="9989112at2759"/>
<dbReference type="VEuPathDB" id="VectorBase:ASIC013716"/>